<sequence length="146" mass="16803">MNVVSDTSPLIALSKIGQLQILDRLFGEVLIPSSVSDEFLRNCTASEETAFKNACRRFIRVMELEKSYPFNRRLDVGERDALMLAMENKAIIIIDDRKGFNEAQEQKLIAVSTRAVLRIAEEKHVIPDYRALENMLREKHYFPPAY</sequence>
<dbReference type="EMBL" id="CAADFZ010000040">
    <property type="protein sequence ID" value="VFK63985.1"/>
    <property type="molecule type" value="Genomic_DNA"/>
</dbReference>
<dbReference type="AlphaFoldDB" id="A0A451AY77"/>
<dbReference type="PANTHER" id="PTHR39550">
    <property type="entry name" value="SLL0658 PROTEIN"/>
    <property type="match status" value="1"/>
</dbReference>
<evidence type="ECO:0000313" key="2">
    <source>
        <dbReference type="EMBL" id="VFK70991.1"/>
    </source>
</evidence>
<gene>
    <name evidence="1" type="ORF">BECKUNK1418G_GA0071005_104015</name>
    <name evidence="2" type="ORF">BECKUNK1418H_GA0071006_104616</name>
</gene>
<dbReference type="InterPro" id="IPR021799">
    <property type="entry name" value="PIN-like_prokaryotic"/>
</dbReference>
<name>A0A451AY77_9GAMM</name>
<accession>A0A451AY77</accession>
<evidence type="ECO:0000313" key="1">
    <source>
        <dbReference type="EMBL" id="VFK63985.1"/>
    </source>
</evidence>
<protein>
    <submittedName>
        <fullName evidence="2">Predicted nucleic acid-binding protein, contains PIN domain</fullName>
    </submittedName>
</protein>
<dbReference type="EMBL" id="CAADGD010000046">
    <property type="protein sequence ID" value="VFK70991.1"/>
    <property type="molecule type" value="Genomic_DNA"/>
</dbReference>
<organism evidence="2">
    <name type="scientific">Candidatus Kentrum sp. UNK</name>
    <dbReference type="NCBI Taxonomy" id="2126344"/>
    <lineage>
        <taxon>Bacteria</taxon>
        <taxon>Pseudomonadati</taxon>
        <taxon>Pseudomonadota</taxon>
        <taxon>Gammaproteobacteria</taxon>
        <taxon>Candidatus Kentrum</taxon>
    </lineage>
</organism>
<dbReference type="Pfam" id="PF11848">
    <property type="entry name" value="DUF3368"/>
    <property type="match status" value="1"/>
</dbReference>
<reference evidence="2" key="1">
    <citation type="submission" date="2019-02" db="EMBL/GenBank/DDBJ databases">
        <authorList>
            <person name="Gruber-Vodicka R. H."/>
            <person name="Seah K. B. B."/>
        </authorList>
    </citation>
    <scope>NUCLEOTIDE SEQUENCE</scope>
    <source>
        <strain evidence="2">BECK_BY19</strain>
        <strain evidence="1">BECK_BY8</strain>
    </source>
</reference>
<proteinExistence type="predicted"/>
<dbReference type="PANTHER" id="PTHR39550:SF1">
    <property type="entry name" value="SLL0658 PROTEIN"/>
    <property type="match status" value="1"/>
</dbReference>